<dbReference type="SUPFAM" id="SSF51735">
    <property type="entry name" value="NAD(P)-binding Rossmann-fold domains"/>
    <property type="match status" value="1"/>
</dbReference>
<dbReference type="Gene3D" id="3.40.50.720">
    <property type="entry name" value="NAD(P)-binding Rossmann-like Domain"/>
    <property type="match status" value="1"/>
</dbReference>
<reference evidence="2" key="1">
    <citation type="submission" date="2020-05" db="EMBL/GenBank/DDBJ databases">
        <authorList>
            <person name="Chiriac C."/>
            <person name="Salcher M."/>
            <person name="Ghai R."/>
            <person name="Kavagutti S V."/>
        </authorList>
    </citation>
    <scope>NUCLEOTIDE SEQUENCE</scope>
</reference>
<evidence type="ECO:0000313" key="2">
    <source>
        <dbReference type="EMBL" id="CAB4552981.1"/>
    </source>
</evidence>
<name>A0A6J6CN79_9ZZZZ</name>
<accession>A0A6J6CN79</accession>
<dbReference type="EMBL" id="CAEZSV010000084">
    <property type="protein sequence ID" value="CAB4552981.1"/>
    <property type="molecule type" value="Genomic_DNA"/>
</dbReference>
<dbReference type="InterPro" id="IPR045760">
    <property type="entry name" value="DAP_DH_C"/>
</dbReference>
<gene>
    <name evidence="2" type="ORF">UFOPK1506_00574</name>
</gene>
<dbReference type="AlphaFoldDB" id="A0A6J6CN79"/>
<organism evidence="2">
    <name type="scientific">freshwater metagenome</name>
    <dbReference type="NCBI Taxonomy" id="449393"/>
    <lineage>
        <taxon>unclassified sequences</taxon>
        <taxon>metagenomes</taxon>
        <taxon>ecological metagenomes</taxon>
    </lineage>
</organism>
<feature type="domain" description="2,4-diaminopentanoate dehydrogenase C-terminal" evidence="1">
    <location>
        <begin position="114"/>
        <end position="306"/>
    </location>
</feature>
<protein>
    <submittedName>
        <fullName evidence="2">Unannotated protein</fullName>
    </submittedName>
</protein>
<evidence type="ECO:0000259" key="1">
    <source>
        <dbReference type="Pfam" id="PF19328"/>
    </source>
</evidence>
<sequence>MATIAIYGAGQLGTTVAQILAEVPQHTVLGVFGRNDRQTALTSGADVVIIATTTKFKDVASDIELAVQSGSHVLVSSEECAYPWAVDRALADSLDALAKSKNVSISGTGVNPGLIFDSLVLTLLGAAPRGCTVAVRRTVSIAGFGATVLRRLGMGFTPEVFAERVKREEILGHAGFPQSMTVVADAMGLTIDSIEKELLPLITEKEIDLPDRFVIAAGESAGVNQTYTAKVNGKTWFVSHFYGHVDLPSIGKSAVDEIELSLDGKVFQTITLKPGIGSQVGSKNMVANSIQRILAAPHGWVTVAHMEPAFPESL</sequence>
<dbReference type="Pfam" id="PF19328">
    <property type="entry name" value="DAP_DH_C"/>
    <property type="match status" value="1"/>
</dbReference>
<proteinExistence type="predicted"/>
<dbReference type="InterPro" id="IPR036291">
    <property type="entry name" value="NAD(P)-bd_dom_sf"/>
</dbReference>